<dbReference type="PANTHER" id="PTHR31876:SF26">
    <property type="entry name" value="PROTEIN LIKE COV 2"/>
    <property type="match status" value="1"/>
</dbReference>
<organism evidence="3 4">
    <name type="scientific">Moorella mulderi DSM 14980</name>
    <dbReference type="NCBI Taxonomy" id="1122241"/>
    <lineage>
        <taxon>Bacteria</taxon>
        <taxon>Bacillati</taxon>
        <taxon>Bacillota</taxon>
        <taxon>Clostridia</taxon>
        <taxon>Neomoorellales</taxon>
        <taxon>Neomoorellaceae</taxon>
        <taxon>Neomoorella</taxon>
    </lineage>
</organism>
<keyword evidence="2" id="KW-1133">Transmembrane helix</keyword>
<protein>
    <recommendedName>
        <fullName evidence="5">DUF502 domain-containing protein</fullName>
    </recommendedName>
</protein>
<proteinExistence type="predicted"/>
<dbReference type="OrthoDB" id="9780267at2"/>
<keyword evidence="2" id="KW-0812">Transmembrane</keyword>
<feature type="transmembrane region" description="Helical" evidence="2">
    <location>
        <begin position="49"/>
        <end position="76"/>
    </location>
</feature>
<evidence type="ECO:0000256" key="2">
    <source>
        <dbReference type="SAM" id="Phobius"/>
    </source>
</evidence>
<evidence type="ECO:0000313" key="3">
    <source>
        <dbReference type="EMBL" id="KYH31006.1"/>
    </source>
</evidence>
<keyword evidence="4" id="KW-1185">Reference proteome</keyword>
<accession>A0A151ATP5</accession>
<evidence type="ECO:0000256" key="1">
    <source>
        <dbReference type="SAM" id="MobiDB-lite"/>
    </source>
</evidence>
<evidence type="ECO:0008006" key="5">
    <source>
        <dbReference type="Google" id="ProtNLM"/>
    </source>
</evidence>
<name>A0A151ATP5_9FIRM</name>
<sequence>MRRLRRFFLTGVIVTLPAVATIYVLWLVFNFLDQLAGKVVILLLGQRIPGLGLVVTVTVVIVAGFLATNYIGRFLLNLWDELMYRIPLVNSIYRTVKQMVEAIWREDKKAFQKVVMIEYPRRGIFSLGFLTGPAPAEASMRAAADLVNVFIPTTPNPTSGFLLMVPAEDVVPLDMPVEDGIKLIISAGVVGPAGRTAAAGGGTGWSQLLNGLAAEGTVKDSGRRGGRVTVQQTPGGQEFL</sequence>
<dbReference type="AlphaFoldDB" id="A0A151ATP5"/>
<dbReference type="Proteomes" id="UP000075670">
    <property type="component" value="Unassembled WGS sequence"/>
</dbReference>
<feature type="transmembrane region" description="Helical" evidence="2">
    <location>
        <begin position="7"/>
        <end position="29"/>
    </location>
</feature>
<dbReference type="InterPro" id="IPR007462">
    <property type="entry name" value="COV1-like"/>
</dbReference>
<reference evidence="3 4" key="1">
    <citation type="submission" date="2016-02" db="EMBL/GenBank/DDBJ databases">
        <title>Genome sequence of Moorella mulderi DSM 14980.</title>
        <authorList>
            <person name="Poehlein A."/>
            <person name="Daniel R."/>
        </authorList>
    </citation>
    <scope>NUCLEOTIDE SEQUENCE [LARGE SCALE GENOMIC DNA]</scope>
    <source>
        <strain evidence="3 4">DSM 14980</strain>
    </source>
</reference>
<feature type="compositionally biased region" description="Polar residues" evidence="1">
    <location>
        <begin position="229"/>
        <end position="240"/>
    </location>
</feature>
<dbReference type="RefSeq" id="WP_062285530.1">
    <property type="nucleotide sequence ID" value="NZ_LTBC01000016.1"/>
</dbReference>
<gene>
    <name evidence="3" type="ORF">MOMUL_26810</name>
</gene>
<dbReference type="PATRIC" id="fig|1122241.3.peg.2851"/>
<dbReference type="PANTHER" id="PTHR31876">
    <property type="entry name" value="COV-LIKE PROTEIN 1"/>
    <property type="match status" value="1"/>
</dbReference>
<dbReference type="Pfam" id="PF04367">
    <property type="entry name" value="DUF502"/>
    <property type="match status" value="1"/>
</dbReference>
<evidence type="ECO:0000313" key="4">
    <source>
        <dbReference type="Proteomes" id="UP000075670"/>
    </source>
</evidence>
<feature type="region of interest" description="Disordered" evidence="1">
    <location>
        <begin position="218"/>
        <end position="240"/>
    </location>
</feature>
<dbReference type="EMBL" id="LTBC01000016">
    <property type="protein sequence ID" value="KYH31006.1"/>
    <property type="molecule type" value="Genomic_DNA"/>
</dbReference>
<comment type="caution">
    <text evidence="3">The sequence shown here is derived from an EMBL/GenBank/DDBJ whole genome shotgun (WGS) entry which is preliminary data.</text>
</comment>
<keyword evidence="2" id="KW-0472">Membrane</keyword>